<evidence type="ECO:0000256" key="9">
    <source>
        <dbReference type="ARBA" id="ARBA00023242"/>
    </source>
</evidence>
<gene>
    <name evidence="12" type="ORF">Agub_g39</name>
</gene>
<comment type="similarity">
    <text evidence="2">Belongs to the RRN7/TAF1B family.</text>
</comment>
<keyword evidence="9" id="KW-0539">Nucleus</keyword>
<dbReference type="GO" id="GO:0008270">
    <property type="term" value="F:zinc ion binding"/>
    <property type="evidence" value="ECO:0007669"/>
    <property type="project" value="UniProtKB-KW"/>
</dbReference>
<evidence type="ECO:0000256" key="5">
    <source>
        <dbReference type="ARBA" id="ARBA00022833"/>
    </source>
</evidence>
<dbReference type="PANTHER" id="PTHR31576">
    <property type="entry name" value="TATA BOX-BINDING PROTEIN-ASSOCIATED FACTOR RNA POLYMERASE I SUBUNIT B"/>
    <property type="match status" value="1"/>
</dbReference>
<evidence type="ECO:0000256" key="3">
    <source>
        <dbReference type="ARBA" id="ARBA00022723"/>
    </source>
</evidence>
<evidence type="ECO:0000256" key="10">
    <source>
        <dbReference type="SAM" id="SignalP"/>
    </source>
</evidence>
<dbReference type="GO" id="GO:0001164">
    <property type="term" value="F:RNA polymerase I core promoter sequence-specific DNA binding"/>
    <property type="evidence" value="ECO:0007669"/>
    <property type="project" value="InterPro"/>
</dbReference>
<dbReference type="Proteomes" id="UP001054857">
    <property type="component" value="Unassembled WGS sequence"/>
</dbReference>
<keyword evidence="8" id="KW-0804">Transcription</keyword>
<keyword evidence="3" id="KW-0479">Metal-binding</keyword>
<dbReference type="EMBL" id="BMAR01000001">
    <property type="protein sequence ID" value="GFR39961.1"/>
    <property type="molecule type" value="Genomic_DNA"/>
</dbReference>
<reference evidence="12 13" key="1">
    <citation type="journal article" date="2021" name="Sci. Rep.">
        <title>Genome sequencing of the multicellular alga Astrephomene provides insights into convergent evolution of germ-soma differentiation.</title>
        <authorList>
            <person name="Yamashita S."/>
            <person name="Yamamoto K."/>
            <person name="Matsuzaki R."/>
            <person name="Suzuki S."/>
            <person name="Yamaguchi H."/>
            <person name="Hirooka S."/>
            <person name="Minakuchi Y."/>
            <person name="Miyagishima S."/>
            <person name="Kawachi M."/>
            <person name="Toyoda A."/>
            <person name="Nozaki H."/>
        </authorList>
    </citation>
    <scope>NUCLEOTIDE SEQUENCE [LARGE SCALE GENOMIC DNA]</scope>
    <source>
        <strain evidence="12 13">NIES-4017</strain>
    </source>
</reference>
<proteinExistence type="inferred from homology"/>
<evidence type="ECO:0000256" key="6">
    <source>
        <dbReference type="ARBA" id="ARBA00023015"/>
    </source>
</evidence>
<evidence type="ECO:0000256" key="2">
    <source>
        <dbReference type="ARBA" id="ARBA00006899"/>
    </source>
</evidence>
<feature type="domain" description="Rrn7/TAF1B N-terminal cyclin" evidence="11">
    <location>
        <begin position="243"/>
        <end position="275"/>
    </location>
</feature>
<feature type="signal peptide" evidence="10">
    <location>
        <begin position="1"/>
        <end position="19"/>
    </location>
</feature>
<keyword evidence="6" id="KW-0805">Transcription regulation</keyword>
<keyword evidence="5" id="KW-0862">Zinc</keyword>
<sequence length="411" mass="45026">MPAFFCHSCLSTSLTLTNGVYICDVCGVQSQHVEEESEAFEMGTHARWAHKGAGVSAATLAEQRQDAEEQAARVAAAKAAGRLMPQLPFDPVPVLGRLKALAALYLRAMQELLQAQADALVKVLGAPPEVRVLLRNMWMGLLPYTGLLDLDPRVGGVVLEASFDRRGVPRLARTTNAHNDTSGTEVNAMGARVYTAREKWVKGRTQPLEDFHYKAQMRFYFGSKHQQLVAENYVRRHLPPRATHVLVYLACLLLRLPVTPVDVGRWALDGVLPFLDLRIRSQSLVTASGLRLTARLLRARGCVPPVRLTAAAVQLSELLGLPMPPLNVEGLLTRWGDQLGLPRQIPLVARELHRLYLQGTPLVHPCGMGARGTWPYLPLMALLFVALRLGYGLDDRGRAPPAAEDVAVCGG</sequence>
<dbReference type="PANTHER" id="PTHR31576:SF2">
    <property type="entry name" value="TATA BOX-BINDING PROTEIN-ASSOCIATED FACTOR RNA POLYMERASE I SUBUNIT B"/>
    <property type="match status" value="1"/>
</dbReference>
<dbReference type="InterPro" id="IPR048540">
    <property type="entry name" value="Rrn7_cyclin_N"/>
</dbReference>
<keyword evidence="4" id="KW-0863">Zinc-finger</keyword>
<feature type="non-terminal residue" evidence="12">
    <location>
        <position position="411"/>
    </location>
</feature>
<protein>
    <recommendedName>
        <fullName evidence="11">Rrn7/TAF1B N-terminal cyclin domain-containing protein</fullName>
    </recommendedName>
</protein>
<dbReference type="GO" id="GO:0042790">
    <property type="term" value="P:nucleolar large rRNA transcription by RNA polymerase I"/>
    <property type="evidence" value="ECO:0007669"/>
    <property type="project" value="TreeGrafter"/>
</dbReference>
<evidence type="ECO:0000256" key="4">
    <source>
        <dbReference type="ARBA" id="ARBA00022771"/>
    </source>
</evidence>
<evidence type="ECO:0000256" key="7">
    <source>
        <dbReference type="ARBA" id="ARBA00023125"/>
    </source>
</evidence>
<name>A0AAD3DH89_9CHLO</name>
<keyword evidence="10" id="KW-0732">Signal</keyword>
<evidence type="ECO:0000313" key="13">
    <source>
        <dbReference type="Proteomes" id="UP001054857"/>
    </source>
</evidence>
<accession>A0AAD3DH89</accession>
<dbReference type="AlphaFoldDB" id="A0AAD3DH89"/>
<evidence type="ECO:0000313" key="12">
    <source>
        <dbReference type="EMBL" id="GFR39961.1"/>
    </source>
</evidence>
<evidence type="ECO:0000256" key="8">
    <source>
        <dbReference type="ARBA" id="ARBA00023163"/>
    </source>
</evidence>
<evidence type="ECO:0000259" key="11">
    <source>
        <dbReference type="Pfam" id="PF20644"/>
    </source>
</evidence>
<dbReference type="GO" id="GO:0070860">
    <property type="term" value="C:RNA polymerase I core factor complex"/>
    <property type="evidence" value="ECO:0007669"/>
    <property type="project" value="InterPro"/>
</dbReference>
<dbReference type="Pfam" id="PF20644">
    <property type="entry name" value="Rrn7_cyclin_N"/>
    <property type="match status" value="1"/>
</dbReference>
<evidence type="ECO:0000256" key="1">
    <source>
        <dbReference type="ARBA" id="ARBA00004604"/>
    </source>
</evidence>
<comment type="subcellular location">
    <subcellularLocation>
        <location evidence="1">Nucleus</location>
        <location evidence="1">Nucleolus</location>
    </subcellularLocation>
</comment>
<dbReference type="InterPro" id="IPR033599">
    <property type="entry name" value="TAF1B/Rrn7"/>
</dbReference>
<organism evidence="12 13">
    <name type="scientific">Astrephomene gubernaculifera</name>
    <dbReference type="NCBI Taxonomy" id="47775"/>
    <lineage>
        <taxon>Eukaryota</taxon>
        <taxon>Viridiplantae</taxon>
        <taxon>Chlorophyta</taxon>
        <taxon>core chlorophytes</taxon>
        <taxon>Chlorophyceae</taxon>
        <taxon>CS clade</taxon>
        <taxon>Chlamydomonadales</taxon>
        <taxon>Astrephomenaceae</taxon>
        <taxon>Astrephomene</taxon>
    </lineage>
</organism>
<feature type="chain" id="PRO_5042158897" description="Rrn7/TAF1B N-terminal cyclin domain-containing protein" evidence="10">
    <location>
        <begin position="20"/>
        <end position="411"/>
    </location>
</feature>
<keyword evidence="7" id="KW-0238">DNA-binding</keyword>
<comment type="caution">
    <text evidence="12">The sequence shown here is derived from an EMBL/GenBank/DDBJ whole genome shotgun (WGS) entry which is preliminary data.</text>
</comment>
<keyword evidence="13" id="KW-1185">Reference proteome</keyword>